<dbReference type="InterPro" id="IPR050491">
    <property type="entry name" value="AmpC-like"/>
</dbReference>
<dbReference type="RefSeq" id="WP_410030621.1">
    <property type="nucleotide sequence ID" value="NZ_JBGMEI010000001.1"/>
</dbReference>
<evidence type="ECO:0000256" key="1">
    <source>
        <dbReference type="SAM" id="Phobius"/>
    </source>
</evidence>
<keyword evidence="4" id="KW-1185">Reference proteome</keyword>
<keyword evidence="3" id="KW-0378">Hydrolase</keyword>
<sequence>MKRNIWAFIIITLFAVLLSCENSYAKELYNTDEDIKKIEVNIDKYVEKYKEGLVSCQIAVFNGDRISLKKTYGYKNIENKALADFDTVYDWGSSSKLLVWVSVMQLYEEGKIDLDEDIRVYLPDKFLKKIRYKDEKITLKNLMSHNAGFQESFYENQLATEDQLYSNLEEAVKSCEPYQAYHVGEYTAYSNWGTALAALIVENVSKEDYVSYVNNHIFKPLNMNHTSIDPKLLDNDDVKDKRNELHCYYRGEKIEDNQDLGTARSYVQLYPAGACVGTLHDFATFGQAFVSKENPLFKKEETRREMFEPTSHYTDSNISKNCHGLWTLEYGVQVLSHAGNTMGCSSNLVFDPISNTGMVIMTNEPGETIFNYGLPKVLYGSIKDSKGIDTSGISSDDISGFYIQKRNISEGMGKFQQYLGGILPIKKAARDKYSLNLFGFSIGDTNIFKIGKNSYLMDNGNGLEMFMHKSKTKANDNRLEMMSTDYVAHKSNKSMFLFLCLAILLGIISLILLVGKFIILIIDNIKNKTVYFNKNITLTQVLWGTITVGILFYLASDMVFTPKNAVITGIVIAVMGIVSLLNGIKLFRISSNGKLRKEKIYLLSWGFISSVFTVFVILFKLYNFWNI</sequence>
<feature type="transmembrane region" description="Helical" evidence="1">
    <location>
        <begin position="536"/>
        <end position="555"/>
    </location>
</feature>
<dbReference type="PROSITE" id="PS51257">
    <property type="entry name" value="PROKAR_LIPOPROTEIN"/>
    <property type="match status" value="1"/>
</dbReference>
<evidence type="ECO:0000259" key="2">
    <source>
        <dbReference type="Pfam" id="PF00144"/>
    </source>
</evidence>
<dbReference type="GO" id="GO:0016787">
    <property type="term" value="F:hydrolase activity"/>
    <property type="evidence" value="ECO:0007669"/>
    <property type="project" value="UniProtKB-KW"/>
</dbReference>
<dbReference type="InterPro" id="IPR012338">
    <property type="entry name" value="Beta-lactam/transpept-like"/>
</dbReference>
<accession>A0ABW9M9Q1</accession>
<gene>
    <name evidence="3" type="ORF">ACCQ41_01115</name>
</gene>
<proteinExistence type="predicted"/>
<dbReference type="Proteomes" id="UP001637996">
    <property type="component" value="Unassembled WGS sequence"/>
</dbReference>
<dbReference type="EMBL" id="JBGMEI010000001">
    <property type="protein sequence ID" value="MFO3664860.1"/>
    <property type="molecule type" value="Genomic_DNA"/>
</dbReference>
<dbReference type="Pfam" id="PF00144">
    <property type="entry name" value="Beta-lactamase"/>
    <property type="match status" value="1"/>
</dbReference>
<feature type="transmembrane region" description="Helical" evidence="1">
    <location>
        <begin position="600"/>
        <end position="622"/>
    </location>
</feature>
<evidence type="ECO:0000313" key="4">
    <source>
        <dbReference type="Proteomes" id="UP001637996"/>
    </source>
</evidence>
<organism evidence="3 4">
    <name type="scientific">Anaerococcus martiniensis</name>
    <dbReference type="NCBI Taxonomy" id="3115615"/>
    <lineage>
        <taxon>Bacteria</taxon>
        <taxon>Bacillati</taxon>
        <taxon>Bacillota</taxon>
        <taxon>Tissierellia</taxon>
        <taxon>Tissierellales</taxon>
        <taxon>Peptoniphilaceae</taxon>
        <taxon>Anaerococcus</taxon>
    </lineage>
</organism>
<protein>
    <submittedName>
        <fullName evidence="3">Serine hydrolase domain-containing protein</fullName>
        <ecNumber evidence="3">3.-.-.-</ecNumber>
    </submittedName>
</protein>
<reference evidence="3 4" key="1">
    <citation type="journal article" date="2025" name="Anaerobe">
        <title>Description of Anaerococcus kampingiae sp. nov., Anaerococcus groningensis sp. nov., Anaerococcus martiniensis sp. nov., and Anaerococcus cruorum sp. nov., isolated from human clinical specimens.</title>
        <authorList>
            <person name="Boiten K.E."/>
            <person name="Meijer J."/>
            <person name="van Wezel E.M."/>
            <person name="Veloo A.C.M."/>
        </authorList>
    </citation>
    <scope>NUCLEOTIDE SEQUENCE [LARGE SCALE GENOMIC DNA]</scope>
    <source>
        <strain evidence="3 4">ENR0831</strain>
    </source>
</reference>
<dbReference type="InterPro" id="IPR001466">
    <property type="entry name" value="Beta-lactam-related"/>
</dbReference>
<feature type="transmembrane region" description="Helical" evidence="1">
    <location>
        <begin position="495"/>
        <end position="515"/>
    </location>
</feature>
<name>A0ABW9M9Q1_9FIRM</name>
<dbReference type="Gene3D" id="3.40.710.10">
    <property type="entry name" value="DD-peptidase/beta-lactamase superfamily"/>
    <property type="match status" value="1"/>
</dbReference>
<dbReference type="SUPFAM" id="SSF56601">
    <property type="entry name" value="beta-lactamase/transpeptidase-like"/>
    <property type="match status" value="1"/>
</dbReference>
<keyword evidence="1" id="KW-0472">Membrane</keyword>
<feature type="transmembrane region" description="Helical" evidence="1">
    <location>
        <begin position="567"/>
        <end position="588"/>
    </location>
</feature>
<feature type="domain" description="Beta-lactamase-related" evidence="2">
    <location>
        <begin position="43"/>
        <end position="367"/>
    </location>
</feature>
<keyword evidence="1" id="KW-0812">Transmembrane</keyword>
<comment type="caution">
    <text evidence="3">The sequence shown here is derived from an EMBL/GenBank/DDBJ whole genome shotgun (WGS) entry which is preliminary data.</text>
</comment>
<dbReference type="PANTHER" id="PTHR46825">
    <property type="entry name" value="D-ALANYL-D-ALANINE-CARBOXYPEPTIDASE/ENDOPEPTIDASE AMPH"/>
    <property type="match status" value="1"/>
</dbReference>
<evidence type="ECO:0000313" key="3">
    <source>
        <dbReference type="EMBL" id="MFO3664860.1"/>
    </source>
</evidence>
<keyword evidence="1" id="KW-1133">Transmembrane helix</keyword>
<dbReference type="PANTHER" id="PTHR46825:SF9">
    <property type="entry name" value="BETA-LACTAMASE-RELATED DOMAIN-CONTAINING PROTEIN"/>
    <property type="match status" value="1"/>
</dbReference>
<dbReference type="EC" id="3.-.-.-" evidence="3"/>